<organism evidence="2 3">
    <name type="scientific">Ustilago trichophora</name>
    <dbReference type="NCBI Taxonomy" id="86804"/>
    <lineage>
        <taxon>Eukaryota</taxon>
        <taxon>Fungi</taxon>
        <taxon>Dikarya</taxon>
        <taxon>Basidiomycota</taxon>
        <taxon>Ustilaginomycotina</taxon>
        <taxon>Ustilaginomycetes</taxon>
        <taxon>Ustilaginales</taxon>
        <taxon>Ustilaginaceae</taxon>
        <taxon>Ustilago</taxon>
    </lineage>
</organism>
<sequence>MRGGLRNEIHSYVPGCGLELAGEDPSGTWLFVCWDSRVDNITIRGELDSLSGPPERSWSTESREGMTNDQQRWAGKRLGMEDSCHASTAGKNRGKL</sequence>
<evidence type="ECO:0000313" key="2">
    <source>
        <dbReference type="EMBL" id="SPO32331.1"/>
    </source>
</evidence>
<gene>
    <name evidence="2" type="ORF">UTRI_02888</name>
</gene>
<evidence type="ECO:0000313" key="3">
    <source>
        <dbReference type="Proteomes" id="UP000324022"/>
    </source>
</evidence>
<dbReference type="Proteomes" id="UP000324022">
    <property type="component" value="Unassembled WGS sequence"/>
</dbReference>
<reference evidence="2 3" key="1">
    <citation type="submission" date="2018-03" db="EMBL/GenBank/DDBJ databases">
        <authorList>
            <person name="Guldener U."/>
        </authorList>
    </citation>
    <scope>NUCLEOTIDE SEQUENCE [LARGE SCALE GENOMIC DNA]</scope>
    <source>
        <strain evidence="2 3">NBRC100155</strain>
    </source>
</reference>
<keyword evidence="3" id="KW-1185">Reference proteome</keyword>
<dbReference type="EMBL" id="OOIN01000043">
    <property type="protein sequence ID" value="SPO32331.1"/>
    <property type="molecule type" value="Genomic_DNA"/>
</dbReference>
<proteinExistence type="predicted"/>
<dbReference type="AlphaFoldDB" id="A0A5C3ESF9"/>
<feature type="region of interest" description="Disordered" evidence="1">
    <location>
        <begin position="46"/>
        <end position="96"/>
    </location>
</feature>
<accession>A0A5C3ESF9</accession>
<name>A0A5C3ESF9_9BASI</name>
<evidence type="ECO:0000256" key="1">
    <source>
        <dbReference type="SAM" id="MobiDB-lite"/>
    </source>
</evidence>
<protein>
    <submittedName>
        <fullName evidence="2">Uncharacterized protein</fullName>
    </submittedName>
</protein>